<organism evidence="1">
    <name type="scientific">Spongospora subterranea</name>
    <dbReference type="NCBI Taxonomy" id="70186"/>
    <lineage>
        <taxon>Eukaryota</taxon>
        <taxon>Sar</taxon>
        <taxon>Rhizaria</taxon>
        <taxon>Endomyxa</taxon>
        <taxon>Phytomyxea</taxon>
        <taxon>Plasmodiophorida</taxon>
        <taxon>Plasmodiophoridae</taxon>
        <taxon>Spongospora</taxon>
    </lineage>
</organism>
<proteinExistence type="predicted"/>
<accession>A0A0H5QGX1</accession>
<dbReference type="AlphaFoldDB" id="A0A0H5QGX1"/>
<reference evidence="1" key="1">
    <citation type="submission" date="2015-04" db="EMBL/GenBank/DDBJ databases">
        <title>The genome sequence of the plant pathogenic Rhizarian Plasmodiophora brassicae reveals insights in its biotrophic life cycle and the origin of chitin synthesis.</title>
        <authorList>
            <person name="Schwelm A."/>
            <person name="Fogelqvist J."/>
            <person name="Knaust A."/>
            <person name="Julke S."/>
            <person name="Lilja T."/>
            <person name="Dhandapani V."/>
            <person name="Bonilla-Rosso G."/>
            <person name="Karlsson M."/>
            <person name="Shevchenko A."/>
            <person name="Choi S.R."/>
            <person name="Kim H.G."/>
            <person name="Park J.Y."/>
            <person name="Lim Y.P."/>
            <person name="Ludwig-Muller J."/>
            <person name="Dixelius C."/>
        </authorList>
    </citation>
    <scope>NUCLEOTIDE SEQUENCE</scope>
    <source>
        <tissue evidence="1">Potato root galls</tissue>
    </source>
</reference>
<name>A0A0H5QGX1_9EUKA</name>
<evidence type="ECO:0000313" key="1">
    <source>
        <dbReference type="EMBL" id="CRZ00862.1"/>
    </source>
</evidence>
<dbReference type="EMBL" id="HACM01000420">
    <property type="protein sequence ID" value="CRZ00862.1"/>
    <property type="molecule type" value="Transcribed_RNA"/>
</dbReference>
<sequence length="136" mass="15414">MCTAIRPGLPPTSDRWFSTTFLSLSKRSISSSPTSLYRRMKMNQNPIQVRSFSVSNWRWSPLKIAIRCSEADIAFYSAVEKYLQTGGRTRQKRVKKPDMYSDHLGYLQTRIQRNGQVRLGSSACTATIGLTSRCLG</sequence>
<protein>
    <submittedName>
        <fullName evidence="1">Uncharacterized protein</fullName>
    </submittedName>
</protein>